<evidence type="ECO:0000313" key="2">
    <source>
        <dbReference type="Proteomes" id="UP000178404"/>
    </source>
</evidence>
<dbReference type="EMBL" id="MHWA01000019">
    <property type="protein sequence ID" value="OHB01190.1"/>
    <property type="molecule type" value="Genomic_DNA"/>
</dbReference>
<name>A0A1G2TX57_9BACT</name>
<organism evidence="1 2">
    <name type="scientific">Candidatus Zambryskibacteria bacterium RIFCSPLOWO2_01_FULL_35_19</name>
    <dbReference type="NCBI Taxonomy" id="1802757"/>
    <lineage>
        <taxon>Bacteria</taxon>
        <taxon>Candidatus Zambryskiibacteriota</taxon>
    </lineage>
</organism>
<dbReference type="NCBIfam" id="TIGR02532">
    <property type="entry name" value="IV_pilin_GFxxxE"/>
    <property type="match status" value="1"/>
</dbReference>
<dbReference type="Pfam" id="PF07963">
    <property type="entry name" value="N_methyl"/>
    <property type="match status" value="1"/>
</dbReference>
<dbReference type="Proteomes" id="UP000178404">
    <property type="component" value="Unassembled WGS sequence"/>
</dbReference>
<sequence>MIYKKIFNFQFSIFNSVKKQKGFTVLESIVAILILSLSISGAFSAVQQGFSQSIIAKDEIKASFLAQEAVEVIKNIRDSNQLYKIQNPSTSRTWLYKIAESGDPCGFGNTCRVDITTPTSGTYLYTCSGGWGSCNNLSQNQTNYIYAYSGASSNFKREVQIESISADEISVTVRVYWTKGLVTRDFKVKTVLFDWI</sequence>
<evidence type="ECO:0008006" key="3">
    <source>
        <dbReference type="Google" id="ProtNLM"/>
    </source>
</evidence>
<comment type="caution">
    <text evidence="1">The sequence shown here is derived from an EMBL/GenBank/DDBJ whole genome shotgun (WGS) entry which is preliminary data.</text>
</comment>
<gene>
    <name evidence="1" type="ORF">A3A90_01560</name>
</gene>
<dbReference type="AlphaFoldDB" id="A0A1G2TX57"/>
<accession>A0A1G2TX57</accession>
<evidence type="ECO:0000313" key="1">
    <source>
        <dbReference type="EMBL" id="OHB01190.1"/>
    </source>
</evidence>
<dbReference type="InterPro" id="IPR012902">
    <property type="entry name" value="N_methyl_site"/>
</dbReference>
<reference evidence="1 2" key="1">
    <citation type="journal article" date="2016" name="Nat. Commun.">
        <title>Thousands of microbial genomes shed light on interconnected biogeochemical processes in an aquifer system.</title>
        <authorList>
            <person name="Anantharaman K."/>
            <person name="Brown C.T."/>
            <person name="Hug L.A."/>
            <person name="Sharon I."/>
            <person name="Castelle C.J."/>
            <person name="Probst A.J."/>
            <person name="Thomas B.C."/>
            <person name="Singh A."/>
            <person name="Wilkins M.J."/>
            <person name="Karaoz U."/>
            <person name="Brodie E.L."/>
            <person name="Williams K.H."/>
            <person name="Hubbard S.S."/>
            <person name="Banfield J.F."/>
        </authorList>
    </citation>
    <scope>NUCLEOTIDE SEQUENCE [LARGE SCALE GENOMIC DNA]</scope>
</reference>
<protein>
    <recommendedName>
        <fullName evidence="3">Type II secretion system protein GspI C-terminal domain-containing protein</fullName>
    </recommendedName>
</protein>
<proteinExistence type="predicted"/>